<gene>
    <name evidence="2" type="ORF">EKO23_00965</name>
</gene>
<comment type="caution">
    <text evidence="2">The sequence shown here is derived from an EMBL/GenBank/DDBJ whole genome shotgun (WGS) entry which is preliminary data.</text>
</comment>
<proteinExistence type="predicted"/>
<feature type="signal peptide" evidence="1">
    <location>
        <begin position="1"/>
        <end position="30"/>
    </location>
</feature>
<keyword evidence="3" id="KW-1185">Reference proteome</keyword>
<keyword evidence="1" id="KW-0732">Signal</keyword>
<feature type="chain" id="PRO_5020633088" evidence="1">
    <location>
        <begin position="31"/>
        <end position="190"/>
    </location>
</feature>
<accession>A0A4Q4ZN21</accession>
<evidence type="ECO:0000313" key="3">
    <source>
        <dbReference type="Proteomes" id="UP000295198"/>
    </source>
</evidence>
<dbReference type="EMBL" id="SDKM01000001">
    <property type="protein sequence ID" value="RYP89031.1"/>
    <property type="molecule type" value="Genomic_DNA"/>
</dbReference>
<dbReference type="RefSeq" id="WP_134713129.1">
    <property type="nucleotide sequence ID" value="NZ_SDKM01000001.1"/>
</dbReference>
<name>A0A4Q4ZN21_9ACTN</name>
<evidence type="ECO:0000313" key="2">
    <source>
        <dbReference type="EMBL" id="RYP89031.1"/>
    </source>
</evidence>
<dbReference type="AlphaFoldDB" id="A0A4Q4ZN21"/>
<evidence type="ECO:0000256" key="1">
    <source>
        <dbReference type="SAM" id="SignalP"/>
    </source>
</evidence>
<reference evidence="2 3" key="1">
    <citation type="submission" date="2019-01" db="EMBL/GenBank/DDBJ databases">
        <title>Nocardioides guangzhouensis sp. nov., an actinobacterium isolated from soil.</title>
        <authorList>
            <person name="Fu Y."/>
            <person name="Cai Y."/>
            <person name="Lin Z."/>
            <person name="Chen P."/>
        </authorList>
    </citation>
    <scope>NUCLEOTIDE SEQUENCE [LARGE SCALE GENOMIC DNA]</scope>
    <source>
        <strain evidence="2 3">130</strain>
    </source>
</reference>
<sequence length="190" mass="20331">MIRLRSLTSFAALLAGLAIPALGVEATASAAPGEWEAFHNEFSFVEEDSCGVPGLTLEQVFVVDGRSKVTVHGPDGMHYYAALEQVARTVTNVATGESVTQVIDLRFADLKVTDNGDGTSTIISQRPARVVYLQDGRVIARGATLVRFEALWDNGGTPTDPYDDEFLEEVIIKDVGNPADFCATVIQAVG</sequence>
<dbReference type="OrthoDB" id="3788955at2"/>
<protein>
    <submittedName>
        <fullName evidence="2">Uncharacterized protein</fullName>
    </submittedName>
</protein>
<organism evidence="2 3">
    <name type="scientific">Nocardioides guangzhouensis</name>
    <dbReference type="NCBI Taxonomy" id="2497878"/>
    <lineage>
        <taxon>Bacteria</taxon>
        <taxon>Bacillati</taxon>
        <taxon>Actinomycetota</taxon>
        <taxon>Actinomycetes</taxon>
        <taxon>Propionibacteriales</taxon>
        <taxon>Nocardioidaceae</taxon>
        <taxon>Nocardioides</taxon>
    </lineage>
</organism>
<dbReference type="Proteomes" id="UP000295198">
    <property type="component" value="Unassembled WGS sequence"/>
</dbReference>